<proteinExistence type="predicted"/>
<keyword evidence="1" id="KW-0472">Membrane</keyword>
<accession>A0ABV7YZ82</accession>
<protein>
    <submittedName>
        <fullName evidence="2">Uncharacterized protein</fullName>
    </submittedName>
</protein>
<keyword evidence="1" id="KW-0812">Transmembrane</keyword>
<name>A0ABV7YZ82_9BACT</name>
<dbReference type="EMBL" id="JBHRYQ010000001">
    <property type="protein sequence ID" value="MFC3811493.1"/>
    <property type="molecule type" value="Genomic_DNA"/>
</dbReference>
<dbReference type="Proteomes" id="UP001595616">
    <property type="component" value="Unassembled WGS sequence"/>
</dbReference>
<evidence type="ECO:0000256" key="1">
    <source>
        <dbReference type="SAM" id="Phobius"/>
    </source>
</evidence>
<reference evidence="3" key="1">
    <citation type="journal article" date="2019" name="Int. J. Syst. Evol. Microbiol.">
        <title>The Global Catalogue of Microorganisms (GCM) 10K type strain sequencing project: providing services to taxonomists for standard genome sequencing and annotation.</title>
        <authorList>
            <consortium name="The Broad Institute Genomics Platform"/>
            <consortium name="The Broad Institute Genome Sequencing Center for Infectious Disease"/>
            <person name="Wu L."/>
            <person name="Ma J."/>
        </authorList>
    </citation>
    <scope>NUCLEOTIDE SEQUENCE [LARGE SCALE GENOMIC DNA]</scope>
    <source>
        <strain evidence="3">CECT 7956</strain>
    </source>
</reference>
<keyword evidence="3" id="KW-1185">Reference proteome</keyword>
<comment type="caution">
    <text evidence="2">The sequence shown here is derived from an EMBL/GenBank/DDBJ whole genome shotgun (WGS) entry which is preliminary data.</text>
</comment>
<feature type="transmembrane region" description="Helical" evidence="1">
    <location>
        <begin position="6"/>
        <end position="24"/>
    </location>
</feature>
<dbReference type="RefSeq" id="WP_379838331.1">
    <property type="nucleotide sequence ID" value="NZ_JBHRYQ010000001.1"/>
</dbReference>
<organism evidence="2 3">
    <name type="scientific">Lacihabitans lacunae</name>
    <dbReference type="NCBI Taxonomy" id="1028214"/>
    <lineage>
        <taxon>Bacteria</taxon>
        <taxon>Pseudomonadati</taxon>
        <taxon>Bacteroidota</taxon>
        <taxon>Cytophagia</taxon>
        <taxon>Cytophagales</taxon>
        <taxon>Leadbetterellaceae</taxon>
        <taxon>Lacihabitans</taxon>
    </lineage>
</organism>
<gene>
    <name evidence="2" type="ORF">ACFOOI_12580</name>
</gene>
<evidence type="ECO:0000313" key="3">
    <source>
        <dbReference type="Proteomes" id="UP001595616"/>
    </source>
</evidence>
<keyword evidence="1" id="KW-1133">Transmembrane helix</keyword>
<evidence type="ECO:0000313" key="2">
    <source>
        <dbReference type="EMBL" id="MFC3811493.1"/>
    </source>
</evidence>
<sequence length="46" mass="5227">MTLPYIIAAVVILHFLIGIGYLVYKINTAKPTQKIEEKVPLEDLEK</sequence>